<evidence type="ECO:0000313" key="3">
    <source>
        <dbReference type="Proteomes" id="UP001396334"/>
    </source>
</evidence>
<keyword evidence="3" id="KW-1185">Reference proteome</keyword>
<dbReference type="EMBL" id="JBBPBN010000028">
    <property type="protein sequence ID" value="KAK9007065.1"/>
    <property type="molecule type" value="Genomic_DNA"/>
</dbReference>
<dbReference type="Proteomes" id="UP001396334">
    <property type="component" value="Unassembled WGS sequence"/>
</dbReference>
<organism evidence="2 3">
    <name type="scientific">Hibiscus sabdariffa</name>
    <name type="common">roselle</name>
    <dbReference type="NCBI Taxonomy" id="183260"/>
    <lineage>
        <taxon>Eukaryota</taxon>
        <taxon>Viridiplantae</taxon>
        <taxon>Streptophyta</taxon>
        <taxon>Embryophyta</taxon>
        <taxon>Tracheophyta</taxon>
        <taxon>Spermatophyta</taxon>
        <taxon>Magnoliopsida</taxon>
        <taxon>eudicotyledons</taxon>
        <taxon>Gunneridae</taxon>
        <taxon>Pentapetalae</taxon>
        <taxon>rosids</taxon>
        <taxon>malvids</taxon>
        <taxon>Malvales</taxon>
        <taxon>Malvaceae</taxon>
        <taxon>Malvoideae</taxon>
        <taxon>Hibiscus</taxon>
    </lineage>
</organism>
<comment type="caution">
    <text evidence="2">The sequence shown here is derived from an EMBL/GenBank/DDBJ whole genome shotgun (WGS) entry which is preliminary data.</text>
</comment>
<evidence type="ECO:0000313" key="2">
    <source>
        <dbReference type="EMBL" id="KAK9007065.1"/>
    </source>
</evidence>
<evidence type="ECO:0000256" key="1">
    <source>
        <dbReference type="SAM" id="MobiDB-lite"/>
    </source>
</evidence>
<feature type="compositionally biased region" description="Basic and acidic residues" evidence="1">
    <location>
        <begin position="143"/>
        <end position="156"/>
    </location>
</feature>
<feature type="region of interest" description="Disordered" evidence="1">
    <location>
        <begin position="121"/>
        <end position="178"/>
    </location>
</feature>
<reference evidence="2 3" key="1">
    <citation type="journal article" date="2024" name="G3 (Bethesda)">
        <title>Genome assembly of Hibiscus sabdariffa L. provides insights into metabolisms of medicinal natural products.</title>
        <authorList>
            <person name="Kim T."/>
        </authorList>
    </citation>
    <scope>NUCLEOTIDE SEQUENCE [LARGE SCALE GENOMIC DNA]</scope>
    <source>
        <strain evidence="2">TK-2024</strain>
        <tissue evidence="2">Old leaves</tissue>
    </source>
</reference>
<name>A0ABR2R294_9ROSI</name>
<gene>
    <name evidence="2" type="ORF">V6N11_019393</name>
</gene>
<accession>A0ABR2R294</accession>
<protein>
    <submittedName>
        <fullName evidence="2">Uncharacterized protein</fullName>
    </submittedName>
</protein>
<sequence>MADITSMIAKLHFTKEDFDDMDTLQFEEDHHVEGSEKWVGGKVLTPLLIDNDMLIRVFKPCSLLPEGETPEFQYGTWLKVESTRPNQDNVKKPKQSIVFTKHVEPTVVNDEVFLVIRTQNSDRRKGVGSSSSTSKGSKRTNRRKDGDVSNPGEKKARSISVIMGNGTDEGHEDSPPQMAISLVETAGQLHWDK</sequence>
<proteinExistence type="predicted"/>